<proteinExistence type="predicted"/>
<sequence length="126" mass="14244">MSQLSHIHPFAVCKTLDVVEDNFGFVLREFMKELEELESEEGMLLDIPDMQNFCIRGTLVSVSADTKGAHEIGGLMSPSANKFCRLCLIHRSEINFKSNVDQLVLRDYDYDQAVVASNERVCDISQ</sequence>
<dbReference type="Proteomes" id="UP000000305">
    <property type="component" value="Unassembled WGS sequence"/>
</dbReference>
<dbReference type="OrthoDB" id="7764986at2759"/>
<dbReference type="EMBL" id="GL732544">
    <property type="protein sequence ID" value="EFX81173.1"/>
    <property type="molecule type" value="Genomic_DNA"/>
</dbReference>
<accession>E9GHD4</accession>
<protein>
    <submittedName>
        <fullName evidence="1">Uncharacterized protein</fullName>
    </submittedName>
</protein>
<dbReference type="InParanoid" id="E9GHD4"/>
<keyword evidence="2" id="KW-1185">Reference proteome</keyword>
<dbReference type="AlphaFoldDB" id="E9GHD4"/>
<organism evidence="1 2">
    <name type="scientific">Daphnia pulex</name>
    <name type="common">Water flea</name>
    <dbReference type="NCBI Taxonomy" id="6669"/>
    <lineage>
        <taxon>Eukaryota</taxon>
        <taxon>Metazoa</taxon>
        <taxon>Ecdysozoa</taxon>
        <taxon>Arthropoda</taxon>
        <taxon>Crustacea</taxon>
        <taxon>Branchiopoda</taxon>
        <taxon>Diplostraca</taxon>
        <taxon>Cladocera</taxon>
        <taxon>Anomopoda</taxon>
        <taxon>Daphniidae</taxon>
        <taxon>Daphnia</taxon>
    </lineage>
</organism>
<dbReference type="KEGG" id="dpx:DAPPUDRAFT_317930"/>
<evidence type="ECO:0000313" key="1">
    <source>
        <dbReference type="EMBL" id="EFX81173.1"/>
    </source>
</evidence>
<dbReference type="HOGENOM" id="CLU_1983793_0_0_1"/>
<name>E9GHD4_DAPPU</name>
<evidence type="ECO:0000313" key="2">
    <source>
        <dbReference type="Proteomes" id="UP000000305"/>
    </source>
</evidence>
<gene>
    <name evidence="1" type="ORF">DAPPUDRAFT_317930</name>
</gene>
<reference evidence="1 2" key="1">
    <citation type="journal article" date="2011" name="Science">
        <title>The ecoresponsive genome of Daphnia pulex.</title>
        <authorList>
            <person name="Colbourne J.K."/>
            <person name="Pfrender M.E."/>
            <person name="Gilbert D."/>
            <person name="Thomas W.K."/>
            <person name="Tucker A."/>
            <person name="Oakley T.H."/>
            <person name="Tokishita S."/>
            <person name="Aerts A."/>
            <person name="Arnold G.J."/>
            <person name="Basu M.K."/>
            <person name="Bauer D.J."/>
            <person name="Caceres C.E."/>
            <person name="Carmel L."/>
            <person name="Casola C."/>
            <person name="Choi J.H."/>
            <person name="Detter J.C."/>
            <person name="Dong Q."/>
            <person name="Dusheyko S."/>
            <person name="Eads B.D."/>
            <person name="Frohlich T."/>
            <person name="Geiler-Samerotte K.A."/>
            <person name="Gerlach D."/>
            <person name="Hatcher P."/>
            <person name="Jogdeo S."/>
            <person name="Krijgsveld J."/>
            <person name="Kriventseva E.V."/>
            <person name="Kultz D."/>
            <person name="Laforsch C."/>
            <person name="Lindquist E."/>
            <person name="Lopez J."/>
            <person name="Manak J.R."/>
            <person name="Muller J."/>
            <person name="Pangilinan J."/>
            <person name="Patwardhan R.P."/>
            <person name="Pitluck S."/>
            <person name="Pritham E.J."/>
            <person name="Rechtsteiner A."/>
            <person name="Rho M."/>
            <person name="Rogozin I.B."/>
            <person name="Sakarya O."/>
            <person name="Salamov A."/>
            <person name="Schaack S."/>
            <person name="Shapiro H."/>
            <person name="Shiga Y."/>
            <person name="Skalitzky C."/>
            <person name="Smith Z."/>
            <person name="Souvorov A."/>
            <person name="Sung W."/>
            <person name="Tang Z."/>
            <person name="Tsuchiya D."/>
            <person name="Tu H."/>
            <person name="Vos H."/>
            <person name="Wang M."/>
            <person name="Wolf Y.I."/>
            <person name="Yamagata H."/>
            <person name="Yamada T."/>
            <person name="Ye Y."/>
            <person name="Shaw J.R."/>
            <person name="Andrews J."/>
            <person name="Crease T.J."/>
            <person name="Tang H."/>
            <person name="Lucas S.M."/>
            <person name="Robertson H.M."/>
            <person name="Bork P."/>
            <person name="Koonin E.V."/>
            <person name="Zdobnov E.M."/>
            <person name="Grigoriev I.V."/>
            <person name="Lynch M."/>
            <person name="Boore J.L."/>
        </authorList>
    </citation>
    <scope>NUCLEOTIDE SEQUENCE [LARGE SCALE GENOMIC DNA]</scope>
</reference>